<dbReference type="PANTHER" id="PTHR31342:SF48">
    <property type="entry name" value="CHUP1-LIKE PROTEIN"/>
    <property type="match status" value="1"/>
</dbReference>
<dbReference type="EMBL" id="JACBKZ010000015">
    <property type="protein sequence ID" value="KAF5930794.1"/>
    <property type="molecule type" value="Genomic_DNA"/>
</dbReference>
<evidence type="ECO:0000313" key="3">
    <source>
        <dbReference type="Proteomes" id="UP000593564"/>
    </source>
</evidence>
<name>A0A7J7FV20_CAMSI</name>
<evidence type="ECO:0008006" key="4">
    <source>
        <dbReference type="Google" id="ProtNLM"/>
    </source>
</evidence>
<reference evidence="3" key="1">
    <citation type="journal article" date="2020" name="Nat. Commun.">
        <title>Genome assembly of wild tea tree DASZ reveals pedigree and selection history of tea varieties.</title>
        <authorList>
            <person name="Zhang W."/>
            <person name="Zhang Y."/>
            <person name="Qiu H."/>
            <person name="Guo Y."/>
            <person name="Wan H."/>
            <person name="Zhang X."/>
            <person name="Scossa F."/>
            <person name="Alseekh S."/>
            <person name="Zhang Q."/>
            <person name="Wang P."/>
            <person name="Xu L."/>
            <person name="Schmidt M.H."/>
            <person name="Jia X."/>
            <person name="Li D."/>
            <person name="Zhu A."/>
            <person name="Guo F."/>
            <person name="Chen W."/>
            <person name="Ni D."/>
            <person name="Usadel B."/>
            <person name="Fernie A.R."/>
            <person name="Wen W."/>
        </authorList>
    </citation>
    <scope>NUCLEOTIDE SEQUENCE [LARGE SCALE GENOMIC DNA]</scope>
    <source>
        <strain evidence="3">cv. G240</strain>
    </source>
</reference>
<dbReference type="GO" id="GO:0072699">
    <property type="term" value="P:protein localization to cortical microtubule cytoskeleton"/>
    <property type="evidence" value="ECO:0007669"/>
    <property type="project" value="TreeGrafter"/>
</dbReference>
<dbReference type="InterPro" id="IPR040265">
    <property type="entry name" value="CHUP1/IPGA1-like"/>
</dbReference>
<proteinExistence type="predicted"/>
<sequence length="259" mass="29645">MEFYRLLTKRDSQKENKTSPTGTPATINPRNMIGEIENRSTYVLAIKSDVETQGEFINSLIRAVETAEFTDMSDVEAFIKWLDGELSCLVDERAVLKHFPQWPEKKADALREAAFSYRDLKNLESEVSSFKDNPKQLFIQSLRRIQALQDRRAYWKEVLTTLKEQGTVPARDTGNYTSPGNGCWTPVSSMKLSSLTLAKAYMRRVTKELKYNESSQEQDLLLQGVRFAFRVHQFAGGFDAETKHAFEELRNVGTGQQKQ</sequence>
<dbReference type="AlphaFoldDB" id="A0A7J7FV20"/>
<organism evidence="2 3">
    <name type="scientific">Camellia sinensis</name>
    <name type="common">Tea plant</name>
    <name type="synonym">Thea sinensis</name>
    <dbReference type="NCBI Taxonomy" id="4442"/>
    <lineage>
        <taxon>Eukaryota</taxon>
        <taxon>Viridiplantae</taxon>
        <taxon>Streptophyta</taxon>
        <taxon>Embryophyta</taxon>
        <taxon>Tracheophyta</taxon>
        <taxon>Spermatophyta</taxon>
        <taxon>Magnoliopsida</taxon>
        <taxon>eudicotyledons</taxon>
        <taxon>Gunneridae</taxon>
        <taxon>Pentapetalae</taxon>
        <taxon>asterids</taxon>
        <taxon>Ericales</taxon>
        <taxon>Theaceae</taxon>
        <taxon>Camellia</taxon>
    </lineage>
</organism>
<keyword evidence="3" id="KW-1185">Reference proteome</keyword>
<reference evidence="2 3" key="2">
    <citation type="submission" date="2020-07" db="EMBL/GenBank/DDBJ databases">
        <title>Genome assembly of wild tea tree DASZ reveals pedigree and selection history of tea varieties.</title>
        <authorList>
            <person name="Zhang W."/>
        </authorList>
    </citation>
    <scope>NUCLEOTIDE SEQUENCE [LARGE SCALE GENOMIC DNA]</scope>
    <source>
        <strain evidence="3">cv. G240</strain>
        <tissue evidence="2">Leaf</tissue>
    </source>
</reference>
<dbReference type="PANTHER" id="PTHR31342">
    <property type="entry name" value="PROTEIN CHUP1, CHLOROPLASTIC"/>
    <property type="match status" value="1"/>
</dbReference>
<accession>A0A7J7FV20</accession>
<evidence type="ECO:0000313" key="2">
    <source>
        <dbReference type="EMBL" id="KAF5930794.1"/>
    </source>
</evidence>
<dbReference type="Proteomes" id="UP000593564">
    <property type="component" value="Unassembled WGS sequence"/>
</dbReference>
<gene>
    <name evidence="2" type="ORF">HYC85_031667</name>
</gene>
<keyword evidence="1" id="KW-0175">Coiled coil</keyword>
<dbReference type="GO" id="GO:0055028">
    <property type="term" value="C:cortical microtubule"/>
    <property type="evidence" value="ECO:0007669"/>
    <property type="project" value="TreeGrafter"/>
</dbReference>
<evidence type="ECO:0000256" key="1">
    <source>
        <dbReference type="ARBA" id="ARBA00023054"/>
    </source>
</evidence>
<comment type="caution">
    <text evidence="2">The sequence shown here is derived from an EMBL/GenBank/DDBJ whole genome shotgun (WGS) entry which is preliminary data.</text>
</comment>
<protein>
    <recommendedName>
        <fullName evidence="4">Protein CHUP1, chloroplastic</fullName>
    </recommendedName>
</protein>